<evidence type="ECO:0000256" key="4">
    <source>
        <dbReference type="ARBA" id="ARBA00023002"/>
    </source>
</evidence>
<dbReference type="FunFam" id="1.10.420.10:FF:000004">
    <property type="entry name" value="Catalase-peroxidase"/>
    <property type="match status" value="1"/>
</dbReference>
<evidence type="ECO:0000256" key="15">
    <source>
        <dbReference type="SAM" id="MobiDB-lite"/>
    </source>
</evidence>
<dbReference type="NCBIfam" id="NF011635">
    <property type="entry name" value="PRK15061.1"/>
    <property type="match status" value="1"/>
</dbReference>
<keyword evidence="6 13" id="KW-0376">Hydrogen peroxide</keyword>
<accession>A0A7W8UNZ1</accession>
<dbReference type="PRINTS" id="PR00458">
    <property type="entry name" value="PEROXIDASE"/>
</dbReference>
<dbReference type="InterPro" id="IPR019794">
    <property type="entry name" value="Peroxidases_AS"/>
</dbReference>
<dbReference type="AlphaFoldDB" id="A0A7W8UNZ1"/>
<evidence type="ECO:0000313" key="18">
    <source>
        <dbReference type="Proteomes" id="UP000528824"/>
    </source>
</evidence>
<evidence type="ECO:0000256" key="10">
    <source>
        <dbReference type="ARBA" id="ARBA00060838"/>
    </source>
</evidence>
<evidence type="ECO:0000256" key="5">
    <source>
        <dbReference type="ARBA" id="ARBA00023004"/>
    </source>
</evidence>
<name>A0A7W8UNZ1_9HYPH</name>
<comment type="PTM">
    <text evidence="13">Formation of the three residue Trp-Tyr-Met cross-link is important for the catalase, but not the peroxidase activity of the enzyme.</text>
</comment>
<keyword evidence="1 13" id="KW-0575">Peroxidase</keyword>
<dbReference type="PANTHER" id="PTHR30555:SF0">
    <property type="entry name" value="CATALASE-PEROXIDASE"/>
    <property type="match status" value="1"/>
</dbReference>
<dbReference type="PROSITE" id="PS00435">
    <property type="entry name" value="PEROXIDASE_1"/>
    <property type="match status" value="1"/>
</dbReference>
<dbReference type="PROSITE" id="PS50873">
    <property type="entry name" value="PEROXIDASE_4"/>
    <property type="match status" value="1"/>
</dbReference>
<dbReference type="PANTHER" id="PTHR30555">
    <property type="entry name" value="HYDROPEROXIDASE I, BIFUNCTIONAL CATALASE-PEROXIDASE"/>
    <property type="match status" value="1"/>
</dbReference>
<dbReference type="FunFam" id="1.10.420.10:FF:000002">
    <property type="entry name" value="Catalase-peroxidase"/>
    <property type="match status" value="1"/>
</dbReference>
<dbReference type="NCBIfam" id="TIGR00198">
    <property type="entry name" value="cat_per_HPI"/>
    <property type="match status" value="1"/>
</dbReference>
<evidence type="ECO:0000313" key="17">
    <source>
        <dbReference type="EMBL" id="MBB5561520.1"/>
    </source>
</evidence>
<evidence type="ECO:0000256" key="1">
    <source>
        <dbReference type="ARBA" id="ARBA00022559"/>
    </source>
</evidence>
<dbReference type="GO" id="GO:0042744">
    <property type="term" value="P:hydrogen peroxide catabolic process"/>
    <property type="evidence" value="ECO:0007669"/>
    <property type="project" value="UniProtKB-KW"/>
</dbReference>
<keyword evidence="3 13" id="KW-0479">Metal-binding</keyword>
<comment type="subunit">
    <text evidence="13">Homodimer or homotetramer.</text>
</comment>
<feature type="region of interest" description="Disordered" evidence="15">
    <location>
        <begin position="1"/>
        <end position="25"/>
    </location>
</feature>
<evidence type="ECO:0000256" key="6">
    <source>
        <dbReference type="ARBA" id="ARBA00023324"/>
    </source>
</evidence>
<comment type="caution">
    <text evidence="13">Lacks conserved residue(s) required for the propagation of feature annotation.</text>
</comment>
<dbReference type="InterPro" id="IPR019793">
    <property type="entry name" value="Peroxidases_heam-ligand_BS"/>
</dbReference>
<dbReference type="Gene3D" id="1.10.520.10">
    <property type="match status" value="2"/>
</dbReference>
<evidence type="ECO:0000256" key="13">
    <source>
        <dbReference type="HAMAP-Rule" id="MF_01961"/>
    </source>
</evidence>
<feature type="site" description="Transition state stabilizer" evidence="13">
    <location>
        <position position="93"/>
    </location>
</feature>
<gene>
    <name evidence="13" type="primary">katG</name>
    <name evidence="17" type="ORF">GGI59_003196</name>
</gene>
<dbReference type="FunFam" id="1.10.520.10:FF:000002">
    <property type="entry name" value="Catalase-peroxidase"/>
    <property type="match status" value="1"/>
</dbReference>
<evidence type="ECO:0000256" key="7">
    <source>
        <dbReference type="ARBA" id="ARBA00049145"/>
    </source>
</evidence>
<comment type="similarity">
    <text evidence="10 13 14">Belongs to the peroxidase family. Peroxidase/catalase subfamily.</text>
</comment>
<evidence type="ECO:0000256" key="14">
    <source>
        <dbReference type="RuleBase" id="RU003451"/>
    </source>
</evidence>
<comment type="function">
    <text evidence="9">Bifunctional enzyme with both catalase and broad-spectrum peroxidase activity. Important for stationary phase survival.</text>
</comment>
<dbReference type="GO" id="GO:0046872">
    <property type="term" value="F:metal ion binding"/>
    <property type="evidence" value="ECO:0007669"/>
    <property type="project" value="UniProtKB-KW"/>
</dbReference>
<dbReference type="EMBL" id="JACHBC010000006">
    <property type="protein sequence ID" value="MBB5561520.1"/>
    <property type="molecule type" value="Genomic_DNA"/>
</dbReference>
<dbReference type="SUPFAM" id="SSF48113">
    <property type="entry name" value="Heme-dependent peroxidases"/>
    <property type="match status" value="2"/>
</dbReference>
<keyword evidence="4 13" id="KW-0560">Oxidoreductase</keyword>
<feature type="domain" description="Plant heme peroxidase family profile" evidence="16">
    <location>
        <begin position="130"/>
        <end position="416"/>
    </location>
</feature>
<keyword evidence="18" id="KW-1185">Reference proteome</keyword>
<dbReference type="InterPro" id="IPR002016">
    <property type="entry name" value="Haem_peroxidase"/>
</dbReference>
<sequence>MDNPTDSTGKCPVAHGNAPRGRANRDWWPNQLNVQILHHNSGRADPMGKEFDYAEEFKKLDLDALKKDLHALMTDSQDWWPADFGHYGGLFIRMAWHSAGTYRITDGRGGAGQGQQRFAPLNSWPDNANLDKARRLLWPIKQKYGNRISWADLLILTGNVALESMGFKTFGFAGGRADVWEPEELYWGPEGTWLGDERYSGERQLAEPLGAVQMGLIYVNPEGPNGNPDPVAAARDIRETFARMAMNDEETVALIAGGHTFGKTHGAGDPSFIGAEPEGGAIEDQGLGWKSSFGTGVGKDAITAGLEVTWSQTPTRWSNYFFENLFAHEWELTKSPAGAHQWRAKNAEASIPDAYEPGKKHVPTMLTTDLSLRFDPIYEKISRRFLENPDQFADAFARAWFKLTHRDMGPKVRYLGPEVPAEDLIWQDVIPRVDHPLVDDEDIADLKARVLATGLSVQELVSTAWASASTFRGSDKRGGANGARIRLAPQKDWEANQPAQLAKVLGVLEGIQKDFNAAQTGGKKISLADLIVLAGAAGVEKAAAAGGNAISVPFTPGRMDASDAQTDAHSFAALEPRIDGFRNYVNSKRMQFMKPEEALVDRAQLLTLTGPEMTVLVGGLRVLKAGNPEHGVFTSRPETLTNDFFVNLLDMATQWVPAAGKDGVYEGRDRKTGAPKWTGTRVDLIFGSHSQLRAFAEVYGQADAKEKFVRDFVAAWNKVMNADRFDLV</sequence>
<evidence type="ECO:0000256" key="8">
    <source>
        <dbReference type="ARBA" id="ARBA00051651"/>
    </source>
</evidence>
<feature type="binding site" description="axial binding residue" evidence="13">
    <location>
        <position position="259"/>
    </location>
    <ligand>
        <name>heme b</name>
        <dbReference type="ChEBI" id="CHEBI:60344"/>
    </ligand>
    <ligandPart>
        <name>Fe</name>
        <dbReference type="ChEBI" id="CHEBI:18248"/>
    </ligandPart>
</feature>
<comment type="cofactor">
    <cofactor evidence="13">
        <name>heme b</name>
        <dbReference type="ChEBI" id="CHEBI:60344"/>
    </cofactor>
    <text evidence="13">Binds 1 heme b (iron(II)-protoporphyrin IX) group per dimer.</text>
</comment>
<feature type="active site" description="Proton acceptor" evidence="13">
    <location>
        <position position="97"/>
    </location>
</feature>
<keyword evidence="5 13" id="KW-0408">Iron</keyword>
<organism evidence="17 18">
    <name type="scientific">Rhizobium lentis</name>
    <dbReference type="NCBI Taxonomy" id="1138194"/>
    <lineage>
        <taxon>Bacteria</taxon>
        <taxon>Pseudomonadati</taxon>
        <taxon>Pseudomonadota</taxon>
        <taxon>Alphaproteobacteria</taxon>
        <taxon>Hyphomicrobiales</taxon>
        <taxon>Rhizobiaceae</taxon>
        <taxon>Rhizobium/Agrobacterium group</taxon>
        <taxon>Rhizobium</taxon>
    </lineage>
</organism>
<dbReference type="PROSITE" id="PS00436">
    <property type="entry name" value="PEROXIDASE_2"/>
    <property type="match status" value="1"/>
</dbReference>
<dbReference type="InterPro" id="IPR000763">
    <property type="entry name" value="Catalase_peroxidase"/>
</dbReference>
<dbReference type="GO" id="GO:0070301">
    <property type="term" value="P:cellular response to hydrogen peroxide"/>
    <property type="evidence" value="ECO:0007669"/>
    <property type="project" value="TreeGrafter"/>
</dbReference>
<evidence type="ECO:0000256" key="3">
    <source>
        <dbReference type="ARBA" id="ARBA00022723"/>
    </source>
</evidence>
<dbReference type="InterPro" id="IPR010255">
    <property type="entry name" value="Haem_peroxidase_sf"/>
</dbReference>
<dbReference type="PRINTS" id="PR00460">
    <property type="entry name" value="BPEROXIDASE"/>
</dbReference>
<dbReference type="Pfam" id="PF00141">
    <property type="entry name" value="peroxidase"/>
    <property type="match status" value="2"/>
</dbReference>
<comment type="caution">
    <text evidence="17">The sequence shown here is derived from an EMBL/GenBank/DDBJ whole genome shotgun (WGS) entry which is preliminary data.</text>
</comment>
<dbReference type="EC" id="1.11.1.21" evidence="11 13"/>
<evidence type="ECO:0000259" key="16">
    <source>
        <dbReference type="PROSITE" id="PS50873"/>
    </source>
</evidence>
<dbReference type="Proteomes" id="UP000528824">
    <property type="component" value="Unassembled WGS sequence"/>
</dbReference>
<feature type="cross-link" description="Tryptophyl-tyrosyl-methioninium (Tyr-Met) (with Trp-96)" evidence="13">
    <location>
        <begin position="218"/>
        <end position="244"/>
    </location>
</feature>
<dbReference type="CDD" id="cd08200">
    <property type="entry name" value="catalase_peroxidase_2"/>
    <property type="match status" value="1"/>
</dbReference>
<comment type="catalytic activity">
    <reaction evidence="7 13 14">
        <text>2 H2O2 = O2 + 2 H2O</text>
        <dbReference type="Rhea" id="RHEA:20309"/>
        <dbReference type="ChEBI" id="CHEBI:15377"/>
        <dbReference type="ChEBI" id="CHEBI:15379"/>
        <dbReference type="ChEBI" id="CHEBI:16240"/>
        <dbReference type="EC" id="1.11.1.21"/>
    </reaction>
</comment>
<evidence type="ECO:0000256" key="2">
    <source>
        <dbReference type="ARBA" id="ARBA00022617"/>
    </source>
</evidence>
<evidence type="ECO:0000256" key="11">
    <source>
        <dbReference type="ARBA" id="ARBA00067012"/>
    </source>
</evidence>
<keyword evidence="2 13" id="KW-0349">Heme</keyword>
<dbReference type="CDD" id="cd00649">
    <property type="entry name" value="catalase_peroxidase_1"/>
    <property type="match status" value="1"/>
</dbReference>
<dbReference type="HAMAP" id="MF_01961">
    <property type="entry name" value="Catal_peroxid"/>
    <property type="match status" value="1"/>
</dbReference>
<dbReference type="GO" id="GO:0004096">
    <property type="term" value="F:catalase activity"/>
    <property type="evidence" value="ECO:0007669"/>
    <property type="project" value="UniProtKB-UniRule"/>
</dbReference>
<evidence type="ECO:0000256" key="12">
    <source>
        <dbReference type="ARBA" id="ARBA00074141"/>
    </source>
</evidence>
<dbReference type="GO" id="GO:0020037">
    <property type="term" value="F:heme binding"/>
    <property type="evidence" value="ECO:0007669"/>
    <property type="project" value="InterPro"/>
</dbReference>
<dbReference type="GO" id="GO:0005829">
    <property type="term" value="C:cytosol"/>
    <property type="evidence" value="ECO:0007669"/>
    <property type="project" value="TreeGrafter"/>
</dbReference>
<evidence type="ECO:0000256" key="9">
    <source>
        <dbReference type="ARBA" id="ARBA00057360"/>
    </source>
</evidence>
<reference evidence="17 18" key="1">
    <citation type="submission" date="2020-08" db="EMBL/GenBank/DDBJ databases">
        <title>Genomic Encyclopedia of Type Strains, Phase IV (KMG-V): Genome sequencing to study the core and pangenomes of soil and plant-associated prokaryotes.</title>
        <authorList>
            <person name="Whitman W."/>
        </authorList>
    </citation>
    <scope>NUCLEOTIDE SEQUENCE [LARGE SCALE GENOMIC DNA]</scope>
    <source>
        <strain evidence="17 18">SEMIA 4034</strain>
    </source>
</reference>
<dbReference type="Gene3D" id="1.10.420.10">
    <property type="entry name" value="Peroxidase, domain 2"/>
    <property type="match status" value="2"/>
</dbReference>
<dbReference type="RefSeq" id="WP_183934543.1">
    <property type="nucleotide sequence ID" value="NZ_JACHBB010000006.1"/>
</dbReference>
<comment type="catalytic activity">
    <reaction evidence="8 13 14">
        <text>H2O2 + AH2 = A + 2 H2O</text>
        <dbReference type="Rhea" id="RHEA:30275"/>
        <dbReference type="ChEBI" id="CHEBI:13193"/>
        <dbReference type="ChEBI" id="CHEBI:15377"/>
        <dbReference type="ChEBI" id="CHEBI:16240"/>
        <dbReference type="ChEBI" id="CHEBI:17499"/>
        <dbReference type="EC" id="1.11.1.21"/>
    </reaction>
</comment>
<protein>
    <recommendedName>
        <fullName evidence="12 13">Catalase-peroxidase</fullName>
        <shortName evidence="13">CP</shortName>
        <ecNumber evidence="11 13">1.11.1.21</ecNumber>
    </recommendedName>
    <alternativeName>
        <fullName evidence="13">Peroxidase/catalase</fullName>
    </alternativeName>
</protein>
<proteinExistence type="inferred from homology"/>